<dbReference type="Pfam" id="PF12728">
    <property type="entry name" value="HTH_17"/>
    <property type="match status" value="1"/>
</dbReference>
<dbReference type="NCBIfam" id="TIGR01764">
    <property type="entry name" value="excise"/>
    <property type="match status" value="1"/>
</dbReference>
<dbReference type="GO" id="GO:0003677">
    <property type="term" value="F:DNA binding"/>
    <property type="evidence" value="ECO:0007669"/>
    <property type="project" value="InterPro"/>
</dbReference>
<protein>
    <submittedName>
        <fullName evidence="2">Helix-turn-helix domain protein</fullName>
    </submittedName>
</protein>
<evidence type="ECO:0000259" key="1">
    <source>
        <dbReference type="Pfam" id="PF12728"/>
    </source>
</evidence>
<reference evidence="2" key="1">
    <citation type="submission" date="2019-11" db="EMBL/GenBank/DDBJ databases">
        <authorList>
            <person name="Feng L."/>
        </authorList>
    </citation>
    <scope>NUCLEOTIDE SEQUENCE</scope>
    <source>
        <strain evidence="2">EFaeciumLFYP64</strain>
    </source>
</reference>
<dbReference type="EMBL" id="CACRTQ010000010">
    <property type="protein sequence ID" value="VYT69273.1"/>
    <property type="molecule type" value="Genomic_DNA"/>
</dbReference>
<dbReference type="InterPro" id="IPR010093">
    <property type="entry name" value="SinI_DNA-bd"/>
</dbReference>
<dbReference type="InterPro" id="IPR041657">
    <property type="entry name" value="HTH_17"/>
</dbReference>
<name>A0A6N2YSH1_ENTFC</name>
<sequence length="180" mass="20922">MTLSEIVLSTSRDKATNNQTNRIIHIGGGTLKDFYSVNELAEQLGVTTRSIRNYLHEGKLKGTKVGGQWKFSERNLFEFLYGDQADEAAKDMQRFMLDTPITMRFNLQYRDFTAINQFREQLVQYHNDVYANKKDRLLQYDLYKDNHADILIGGNFNYVTNFSQWINGKLLMQTDISLVS</sequence>
<feature type="domain" description="Helix-turn-helix" evidence="1">
    <location>
        <begin position="34"/>
        <end position="80"/>
    </location>
</feature>
<dbReference type="Gene3D" id="1.10.1660.10">
    <property type="match status" value="1"/>
</dbReference>
<evidence type="ECO:0000313" key="2">
    <source>
        <dbReference type="EMBL" id="VYT69273.1"/>
    </source>
</evidence>
<dbReference type="AlphaFoldDB" id="A0A6N2YSH1"/>
<accession>A0A6N2YSH1</accession>
<dbReference type="SUPFAM" id="SSF46955">
    <property type="entry name" value="Putative DNA-binding domain"/>
    <property type="match status" value="1"/>
</dbReference>
<organism evidence="2">
    <name type="scientific">Enterococcus faecium</name>
    <name type="common">Streptococcus faecium</name>
    <dbReference type="NCBI Taxonomy" id="1352"/>
    <lineage>
        <taxon>Bacteria</taxon>
        <taxon>Bacillati</taxon>
        <taxon>Bacillota</taxon>
        <taxon>Bacilli</taxon>
        <taxon>Lactobacillales</taxon>
        <taxon>Enterococcaceae</taxon>
        <taxon>Enterococcus</taxon>
    </lineage>
</organism>
<dbReference type="InterPro" id="IPR009061">
    <property type="entry name" value="DNA-bd_dom_put_sf"/>
</dbReference>
<gene>
    <name evidence="2" type="ORF">EFLFYP64_00259</name>
</gene>
<proteinExistence type="predicted"/>